<dbReference type="EMBL" id="JAHXZJ010001119">
    <property type="protein sequence ID" value="KAH0554906.1"/>
    <property type="molecule type" value="Genomic_DNA"/>
</dbReference>
<gene>
    <name evidence="2" type="ORF">KQX54_013767</name>
</gene>
<protein>
    <submittedName>
        <fullName evidence="2">Uncharacterized protein</fullName>
    </submittedName>
</protein>
<evidence type="ECO:0000256" key="1">
    <source>
        <dbReference type="SAM" id="Phobius"/>
    </source>
</evidence>
<feature type="transmembrane region" description="Helical" evidence="1">
    <location>
        <begin position="43"/>
        <end position="66"/>
    </location>
</feature>
<proteinExistence type="predicted"/>
<accession>A0AAV7IPL9</accession>
<comment type="caution">
    <text evidence="2">The sequence shown here is derived from an EMBL/GenBank/DDBJ whole genome shotgun (WGS) entry which is preliminary data.</text>
</comment>
<name>A0AAV7IPL9_COTGL</name>
<dbReference type="Proteomes" id="UP000826195">
    <property type="component" value="Unassembled WGS sequence"/>
</dbReference>
<organism evidence="2 3">
    <name type="scientific">Cotesia glomerata</name>
    <name type="common">Lepidopteran parasitic wasp</name>
    <name type="synonym">Apanteles glomeratus</name>
    <dbReference type="NCBI Taxonomy" id="32391"/>
    <lineage>
        <taxon>Eukaryota</taxon>
        <taxon>Metazoa</taxon>
        <taxon>Ecdysozoa</taxon>
        <taxon>Arthropoda</taxon>
        <taxon>Hexapoda</taxon>
        <taxon>Insecta</taxon>
        <taxon>Pterygota</taxon>
        <taxon>Neoptera</taxon>
        <taxon>Endopterygota</taxon>
        <taxon>Hymenoptera</taxon>
        <taxon>Apocrita</taxon>
        <taxon>Ichneumonoidea</taxon>
        <taxon>Braconidae</taxon>
        <taxon>Microgastrinae</taxon>
        <taxon>Cotesia</taxon>
    </lineage>
</organism>
<keyword evidence="1" id="KW-0472">Membrane</keyword>
<keyword evidence="1" id="KW-1133">Transmembrane helix</keyword>
<evidence type="ECO:0000313" key="3">
    <source>
        <dbReference type="Proteomes" id="UP000826195"/>
    </source>
</evidence>
<dbReference type="AlphaFoldDB" id="A0AAV7IPL9"/>
<keyword evidence="3" id="KW-1185">Reference proteome</keyword>
<evidence type="ECO:0000313" key="2">
    <source>
        <dbReference type="EMBL" id="KAH0554906.1"/>
    </source>
</evidence>
<keyword evidence="1" id="KW-0812">Transmembrane</keyword>
<sequence>MDSRWRNAGIAEITMQAYADRHGLSAGRNESDSICWRPRAKPIALTIVCIIIVSLAVYWLIVGPIFESQKQRGKISRGERNCD</sequence>
<reference evidence="2 3" key="1">
    <citation type="journal article" date="2021" name="J. Hered.">
        <title>A chromosome-level genome assembly of the parasitoid wasp, Cotesia glomerata (Hymenoptera: Braconidae).</title>
        <authorList>
            <person name="Pinto B.J."/>
            <person name="Weis J.J."/>
            <person name="Gamble T."/>
            <person name="Ode P.J."/>
            <person name="Paul R."/>
            <person name="Zaspel J.M."/>
        </authorList>
    </citation>
    <scope>NUCLEOTIDE SEQUENCE [LARGE SCALE GENOMIC DNA]</scope>
    <source>
        <strain evidence="2">CgM1</strain>
    </source>
</reference>